<evidence type="ECO:0008006" key="5">
    <source>
        <dbReference type="Google" id="ProtNLM"/>
    </source>
</evidence>
<keyword evidence="4" id="KW-1185">Reference proteome</keyword>
<dbReference type="AlphaFoldDB" id="A0A8J7M244"/>
<accession>A0A8J7M244</accession>
<dbReference type="InterPro" id="IPR036280">
    <property type="entry name" value="Multihaem_cyt_sf"/>
</dbReference>
<keyword evidence="2" id="KW-0732">Signal</keyword>
<dbReference type="EMBL" id="JAEMHM010000022">
    <property type="protein sequence ID" value="MBJ6727272.1"/>
    <property type="molecule type" value="Genomic_DNA"/>
</dbReference>
<evidence type="ECO:0000256" key="2">
    <source>
        <dbReference type="SAM" id="SignalP"/>
    </source>
</evidence>
<dbReference type="RefSeq" id="WP_199386189.1">
    <property type="nucleotide sequence ID" value="NZ_JAEMHM010000022.1"/>
</dbReference>
<protein>
    <recommendedName>
        <fullName evidence="5">Cytochrome C</fullName>
    </recommendedName>
</protein>
<evidence type="ECO:0000313" key="4">
    <source>
        <dbReference type="Proteomes" id="UP000636888"/>
    </source>
</evidence>
<dbReference type="Proteomes" id="UP000636888">
    <property type="component" value="Unassembled WGS sequence"/>
</dbReference>
<evidence type="ECO:0000256" key="1">
    <source>
        <dbReference type="SAM" id="MobiDB-lite"/>
    </source>
</evidence>
<feature type="region of interest" description="Disordered" evidence="1">
    <location>
        <begin position="654"/>
        <end position="676"/>
    </location>
</feature>
<comment type="caution">
    <text evidence="3">The sequence shown here is derived from an EMBL/GenBank/DDBJ whole genome shotgun (WGS) entry which is preliminary data.</text>
</comment>
<sequence length="1107" mass="113642">MFKKTLASALLVCTVPAMASGAWFLTTKVTSVGGNLSYNYNGTTGFQTYTSGAKTKSLDANGAASVSVAADAHNSIKSVTVTKVDKDGNQTVNTTAGSSVTFSPADGDNFTVWANFQIQALTATASITNGAVSPSSIGNLYYGYQVMSDLTFNFTPKVGYTLGPIQNNGVALASGGYVVVNNATKADQRASVTFKKGYVFTAPIALSAAGAAPANMVTFSTSAPQNAAAGSESVTLKTTAANVGTISWYYVSGPQNTVAYSTVNGKVITTVTPGPAVLNGFTVQSANQSGVSADKNGATGVIQNVLGGPTGANVTLTIPAGSAPGQYKFLAQATGIDNKVYSSIATVNVVAQASDVSNQCQFCHTANGIAGGRNIGAEYQLSVHGGNSQHSSCAACHFGGTAAGHPGDVTTATVSTTDFTVKVAEVTGPYGKVTQGNLFCNACHSGGYAPSHGVPYNVSSIADANQSFTGADCKLCHTATGTGDAHNILGGCVNCHSVPRTNFTGLVADNNNGVRAVADEFKKWSHHIVNANGIEAQDAQCAVCHLEGQAVNSGIHVDYTKHMKDNKIHLRNSDTDADFAWDPANPDHSGMDNFCMSCHDTNGATSAGIQAIQTVINANGNAMTGKVANAGNPFGDTISNRYDKMMRPAVTNVDSQFDTNNNSHHGVKGARYTGRTRTAGPRQIASAATFAANSTAALQGIRSTMYDAGNFNGLYVPLENAGGETAPRTGAQSLGDDSTLHCGDCHTVGQWKVGSSKNIDGSATTAAIGAHGSNNEYMLRNSIGTDERHVGVAYTSANNVVTVKNPAAPFLVCYNCHTYNKYGSVFVGTGADAGNATFAEMGNIQPHAGEYASAGRCNGPGNTISFNGYTTGTATDGTQFESRFAQNPTAADAANGFQNPDFGNIFGIQCLNCHNSGAGNAYGGIHGSANDTDWATVKASDLIAAAGQTKTTKGFYVDGMGNANSVQRFLPGLGNVAHVPGTLGGFFGGSIAFQNGSTANSSSVAYTTGGVSKDTNWEQKHWQQKSNTVINYKTAAVSNTLSAGAGCYTLGASATAVAKNLEGPSVTGNGGAATELLDTWGGCEDHGAAKAKGDHGFLKRIVRPVTY</sequence>
<reference evidence="3" key="1">
    <citation type="submission" date="2020-12" db="EMBL/GenBank/DDBJ databases">
        <title>Geomonas sp. Red875, isolated from river sediment.</title>
        <authorList>
            <person name="Xu Z."/>
            <person name="Zhang Z."/>
            <person name="Masuda Y."/>
            <person name="Itoh H."/>
            <person name="Senoo K."/>
        </authorList>
    </citation>
    <scope>NUCLEOTIDE SEQUENCE</scope>
    <source>
        <strain evidence="3">Red875</strain>
    </source>
</reference>
<dbReference type="SUPFAM" id="SSF48695">
    <property type="entry name" value="Multiheme cytochromes"/>
    <property type="match status" value="2"/>
</dbReference>
<feature type="signal peptide" evidence="2">
    <location>
        <begin position="1"/>
        <end position="19"/>
    </location>
</feature>
<feature type="chain" id="PRO_5035195333" description="Cytochrome C" evidence="2">
    <location>
        <begin position="20"/>
        <end position="1107"/>
    </location>
</feature>
<name>A0A8J7M244_9BACT</name>
<evidence type="ECO:0000313" key="3">
    <source>
        <dbReference type="EMBL" id="MBJ6727272.1"/>
    </source>
</evidence>
<gene>
    <name evidence="3" type="ORF">JFN93_21380</name>
</gene>
<organism evidence="3 4">
    <name type="scientific">Geomesophilobacter sediminis</name>
    <dbReference type="NCBI Taxonomy" id="2798584"/>
    <lineage>
        <taxon>Bacteria</taxon>
        <taxon>Pseudomonadati</taxon>
        <taxon>Thermodesulfobacteriota</taxon>
        <taxon>Desulfuromonadia</taxon>
        <taxon>Geobacterales</taxon>
        <taxon>Geobacteraceae</taxon>
        <taxon>Geomesophilobacter</taxon>
    </lineage>
</organism>
<proteinExistence type="predicted"/>
<feature type="compositionally biased region" description="Polar residues" evidence="1">
    <location>
        <begin position="654"/>
        <end position="664"/>
    </location>
</feature>